<evidence type="ECO:0000256" key="1">
    <source>
        <dbReference type="SAM" id="SignalP"/>
    </source>
</evidence>
<evidence type="ECO:0000313" key="2">
    <source>
        <dbReference type="EMBL" id="MFK0522086.1"/>
    </source>
</evidence>
<sequence>MRGLDMRKLTVMLGLFLFLVACQNKTNMEDAQNPAEPSPEVLTVEAGQNGEVTAPTEPHDIPPVYIDEANYTGDELEIVKLMNARLHYIWEEDEKGDMSLIDPQAPVSGMGRTKVRKVISMSDITIQEQKKLYQAVVRVTELKENDKEYNSTMVFWKKKEEGDSAQWIIADID</sequence>
<accession>A0ABW8HR18</accession>
<dbReference type="Proteomes" id="UP001618531">
    <property type="component" value="Unassembled WGS sequence"/>
</dbReference>
<dbReference type="EMBL" id="JBIYSL010000002">
    <property type="protein sequence ID" value="MFK0522086.1"/>
    <property type="molecule type" value="Genomic_DNA"/>
</dbReference>
<name>A0ABW8HR18_9BACL</name>
<reference evidence="2 3" key="1">
    <citation type="submission" date="2024-11" db="EMBL/GenBank/DDBJ databases">
        <title>Identification and Characterization of a Novel Fosfomycin Bacillithiol Transferase FosB8 in Paenibacillus illinoisensis.</title>
        <authorList>
            <person name="Lu W."/>
        </authorList>
    </citation>
    <scope>NUCLEOTIDE SEQUENCE [LARGE SCALE GENOMIC DNA]</scope>
    <source>
        <strain evidence="2 3">WP77</strain>
    </source>
</reference>
<dbReference type="RefSeq" id="WP_402873223.1">
    <property type="nucleotide sequence ID" value="NZ_JBIYSL010000002.1"/>
</dbReference>
<feature type="chain" id="PRO_5046206031" description="DUF4829 domain-containing protein" evidence="1">
    <location>
        <begin position="25"/>
        <end position="173"/>
    </location>
</feature>
<dbReference type="PROSITE" id="PS51257">
    <property type="entry name" value="PROKAR_LIPOPROTEIN"/>
    <property type="match status" value="1"/>
</dbReference>
<evidence type="ECO:0008006" key="4">
    <source>
        <dbReference type="Google" id="ProtNLM"/>
    </source>
</evidence>
<proteinExistence type="predicted"/>
<protein>
    <recommendedName>
        <fullName evidence="4">DUF4829 domain-containing protein</fullName>
    </recommendedName>
</protein>
<evidence type="ECO:0000313" key="3">
    <source>
        <dbReference type="Proteomes" id="UP001618531"/>
    </source>
</evidence>
<comment type="caution">
    <text evidence="2">The sequence shown here is derived from an EMBL/GenBank/DDBJ whole genome shotgun (WGS) entry which is preliminary data.</text>
</comment>
<feature type="signal peptide" evidence="1">
    <location>
        <begin position="1"/>
        <end position="24"/>
    </location>
</feature>
<gene>
    <name evidence="2" type="ORF">ACINKY_07710</name>
</gene>
<organism evidence="2 3">
    <name type="scientific">Paenibacillus illinoisensis</name>
    <dbReference type="NCBI Taxonomy" id="59845"/>
    <lineage>
        <taxon>Bacteria</taxon>
        <taxon>Bacillati</taxon>
        <taxon>Bacillota</taxon>
        <taxon>Bacilli</taxon>
        <taxon>Bacillales</taxon>
        <taxon>Paenibacillaceae</taxon>
        <taxon>Paenibacillus</taxon>
    </lineage>
</organism>
<keyword evidence="3" id="KW-1185">Reference proteome</keyword>
<keyword evidence="1" id="KW-0732">Signal</keyword>